<dbReference type="AlphaFoldDB" id="A0A9Q0RQU0"/>
<dbReference type="InterPro" id="IPR036252">
    <property type="entry name" value="Proteasome_activ_sf"/>
</dbReference>
<evidence type="ECO:0000313" key="2">
    <source>
        <dbReference type="EMBL" id="KAJ6223164.1"/>
    </source>
</evidence>
<dbReference type="Gene3D" id="1.20.120.180">
    <property type="entry name" value="Proteasome activator pa28, C-terminal domain"/>
    <property type="match status" value="1"/>
</dbReference>
<comment type="caution">
    <text evidence="2">The sequence shown here is derived from an EMBL/GenBank/DDBJ whole genome shotgun (WGS) entry which is preliminary data.</text>
</comment>
<dbReference type="Pfam" id="PF02252">
    <property type="entry name" value="PA28_C"/>
    <property type="match status" value="1"/>
</dbReference>
<dbReference type="EMBL" id="JAPWDV010000001">
    <property type="protein sequence ID" value="KAJ6223164.1"/>
    <property type="molecule type" value="Genomic_DNA"/>
</dbReference>
<dbReference type="InterPro" id="IPR003186">
    <property type="entry name" value="PA28_C"/>
</dbReference>
<proteinExistence type="predicted"/>
<evidence type="ECO:0000259" key="1">
    <source>
        <dbReference type="Pfam" id="PF02252"/>
    </source>
</evidence>
<dbReference type="Proteomes" id="UP001142055">
    <property type="component" value="Chromosome 1"/>
</dbReference>
<feature type="domain" description="Proteasome activator PA28 C-terminal" evidence="1">
    <location>
        <begin position="128"/>
        <end position="254"/>
    </location>
</feature>
<gene>
    <name evidence="2" type="ORF">RDWZM_001709</name>
</gene>
<dbReference type="GO" id="GO:0008537">
    <property type="term" value="C:proteasome activator complex"/>
    <property type="evidence" value="ECO:0007669"/>
    <property type="project" value="InterPro"/>
</dbReference>
<evidence type="ECO:0000313" key="3">
    <source>
        <dbReference type="Proteomes" id="UP001142055"/>
    </source>
</evidence>
<organism evidence="2 3">
    <name type="scientific">Blomia tropicalis</name>
    <name type="common">Mite</name>
    <dbReference type="NCBI Taxonomy" id="40697"/>
    <lineage>
        <taxon>Eukaryota</taxon>
        <taxon>Metazoa</taxon>
        <taxon>Ecdysozoa</taxon>
        <taxon>Arthropoda</taxon>
        <taxon>Chelicerata</taxon>
        <taxon>Arachnida</taxon>
        <taxon>Acari</taxon>
        <taxon>Acariformes</taxon>
        <taxon>Sarcoptiformes</taxon>
        <taxon>Astigmata</taxon>
        <taxon>Glycyphagoidea</taxon>
        <taxon>Echimyopodidae</taxon>
        <taxon>Blomia</taxon>
    </lineage>
</organism>
<reference evidence="2" key="1">
    <citation type="submission" date="2022-12" db="EMBL/GenBank/DDBJ databases">
        <title>Genome assemblies of Blomia tropicalis.</title>
        <authorList>
            <person name="Cui Y."/>
        </authorList>
    </citation>
    <scope>NUCLEOTIDE SEQUENCE</scope>
    <source>
        <tissue evidence="2">Adult mites</tissue>
    </source>
</reference>
<dbReference type="SUPFAM" id="SSF47216">
    <property type="entry name" value="Proteasome activator"/>
    <property type="match status" value="1"/>
</dbReference>
<sequence length="271" mass="31585">MSDEKWLSTSESVKLRITELYRKSIRENPSPVNEELIGKLRHFFYEQCPAKVSQLNEQCQTIYTRQSLQSIANSIDRITSNIPTFNNSEEVEQYRNLYRQQYWPYVANESCTMLLPDGPIPINVKFGEIIDRLLFEVEQFILSLIECRFTLNLMLSPFGAERSFDSKMLASMISNVVNISQLTRSKRIALRRVVRSRAADIVTLNERPQLNDTRHYVEHSETELFNDLSTYAIMLRNNYCLLHQFAVKNATRIDNILKQALKNARYGKGND</sequence>
<protein>
    <recommendedName>
        <fullName evidence="1">Proteasome activator PA28 C-terminal domain-containing protein</fullName>
    </recommendedName>
</protein>
<name>A0A9Q0RQU0_BLOTA</name>
<dbReference type="InterPro" id="IPR036997">
    <property type="entry name" value="PA28_C_sf"/>
</dbReference>
<accession>A0A9Q0RQU0</accession>
<keyword evidence="3" id="KW-1185">Reference proteome</keyword>